<protein>
    <submittedName>
        <fullName evidence="1">Uncharacterized protein</fullName>
    </submittedName>
</protein>
<proteinExistence type="predicted"/>
<dbReference type="EMBL" id="BPLQ01010205">
    <property type="protein sequence ID" value="GIY49129.1"/>
    <property type="molecule type" value="Genomic_DNA"/>
</dbReference>
<dbReference type="Proteomes" id="UP001054837">
    <property type="component" value="Unassembled WGS sequence"/>
</dbReference>
<gene>
    <name evidence="1" type="ORF">CDAR_308391</name>
</gene>
<reference evidence="1 2" key="1">
    <citation type="submission" date="2021-06" db="EMBL/GenBank/DDBJ databases">
        <title>Caerostris darwini draft genome.</title>
        <authorList>
            <person name="Kono N."/>
            <person name="Arakawa K."/>
        </authorList>
    </citation>
    <scope>NUCLEOTIDE SEQUENCE [LARGE SCALE GENOMIC DNA]</scope>
</reference>
<sequence>MVNPGWAKLTKHCELSTPPRHVVSVTGHPSHLFTQADGRFNLLRQGVFEAADGKTENCDSHAKAFFAFVFIYLRPFMIHFLPPLPHCHCFIFSPVQFVSSLGNKRGRDL</sequence>
<evidence type="ECO:0000313" key="2">
    <source>
        <dbReference type="Proteomes" id="UP001054837"/>
    </source>
</evidence>
<keyword evidence="2" id="KW-1185">Reference proteome</keyword>
<dbReference type="AlphaFoldDB" id="A0AAV4TSR9"/>
<organism evidence="1 2">
    <name type="scientific">Caerostris darwini</name>
    <dbReference type="NCBI Taxonomy" id="1538125"/>
    <lineage>
        <taxon>Eukaryota</taxon>
        <taxon>Metazoa</taxon>
        <taxon>Ecdysozoa</taxon>
        <taxon>Arthropoda</taxon>
        <taxon>Chelicerata</taxon>
        <taxon>Arachnida</taxon>
        <taxon>Araneae</taxon>
        <taxon>Araneomorphae</taxon>
        <taxon>Entelegynae</taxon>
        <taxon>Araneoidea</taxon>
        <taxon>Araneidae</taxon>
        <taxon>Caerostris</taxon>
    </lineage>
</organism>
<comment type="caution">
    <text evidence="1">The sequence shown here is derived from an EMBL/GenBank/DDBJ whole genome shotgun (WGS) entry which is preliminary data.</text>
</comment>
<name>A0AAV4TSR9_9ARAC</name>
<evidence type="ECO:0000313" key="1">
    <source>
        <dbReference type="EMBL" id="GIY49129.1"/>
    </source>
</evidence>
<accession>A0AAV4TSR9</accession>